<reference evidence="2 3" key="1">
    <citation type="submission" date="2024-09" db="EMBL/GenBank/DDBJ databases">
        <authorList>
            <person name="Sun Q."/>
            <person name="Mori K."/>
        </authorList>
    </citation>
    <scope>NUCLEOTIDE SEQUENCE [LARGE SCALE GENOMIC DNA]</scope>
    <source>
        <strain evidence="2 3">NCAIM B.02610</strain>
    </source>
</reference>
<keyword evidence="1" id="KW-0472">Membrane</keyword>
<protein>
    <submittedName>
        <fullName evidence="2">CBO0543 family protein</fullName>
    </submittedName>
</protein>
<name>A0ABV6KHH1_9BACI</name>
<feature type="transmembrane region" description="Helical" evidence="1">
    <location>
        <begin position="66"/>
        <end position="90"/>
    </location>
</feature>
<feature type="transmembrane region" description="Helical" evidence="1">
    <location>
        <begin position="152"/>
        <end position="173"/>
    </location>
</feature>
<dbReference type="InterPro" id="IPR048147">
    <property type="entry name" value="CBO0543-like"/>
</dbReference>
<keyword evidence="3" id="KW-1185">Reference proteome</keyword>
<organism evidence="2 3">
    <name type="scientific">Halalkalibacter kiskunsagensis</name>
    <dbReference type="NCBI Taxonomy" id="1548599"/>
    <lineage>
        <taxon>Bacteria</taxon>
        <taxon>Bacillati</taxon>
        <taxon>Bacillota</taxon>
        <taxon>Bacilli</taxon>
        <taxon>Bacillales</taxon>
        <taxon>Bacillaceae</taxon>
        <taxon>Halalkalibacter</taxon>
    </lineage>
</organism>
<comment type="caution">
    <text evidence="2">The sequence shown here is derived from an EMBL/GenBank/DDBJ whole genome shotgun (WGS) entry which is preliminary data.</text>
</comment>
<feature type="transmembrane region" description="Helical" evidence="1">
    <location>
        <begin position="36"/>
        <end position="54"/>
    </location>
</feature>
<evidence type="ECO:0000313" key="2">
    <source>
        <dbReference type="EMBL" id="MFC0472762.1"/>
    </source>
</evidence>
<dbReference type="NCBIfam" id="NF041644">
    <property type="entry name" value="CBO0543_fam"/>
    <property type="match status" value="1"/>
</dbReference>
<dbReference type="EMBL" id="JBHLUX010000087">
    <property type="protein sequence ID" value="MFC0472762.1"/>
    <property type="molecule type" value="Genomic_DNA"/>
</dbReference>
<keyword evidence="1" id="KW-1133">Transmembrane helix</keyword>
<evidence type="ECO:0000256" key="1">
    <source>
        <dbReference type="SAM" id="Phobius"/>
    </source>
</evidence>
<sequence>MNQIYIEKTNQLYKLVAEIQTEMIQVWVKDVLFTPHWFVGISLSIIPWVVWLYFNKKVSRNRMLFAGFGIMLISSFFDFLGVQLGLWIYYYEIIPWIPAYEPWDWTLIPVSIMMFIEFKPNTSPYIKGLIFAGMTAFIGEPLFQYIGLYKQIAWSSFYSFPIYFFIFLMGYWLSRRNNFKIYWSY</sequence>
<keyword evidence="1" id="KW-0812">Transmembrane</keyword>
<accession>A0ABV6KHH1</accession>
<gene>
    <name evidence="2" type="ORF">ACFFHM_20325</name>
</gene>
<feature type="transmembrane region" description="Helical" evidence="1">
    <location>
        <begin position="125"/>
        <end position="146"/>
    </location>
</feature>
<dbReference type="RefSeq" id="WP_335962838.1">
    <property type="nucleotide sequence ID" value="NZ_JAXBLX010000036.1"/>
</dbReference>
<evidence type="ECO:0000313" key="3">
    <source>
        <dbReference type="Proteomes" id="UP001589838"/>
    </source>
</evidence>
<feature type="transmembrane region" description="Helical" evidence="1">
    <location>
        <begin position="102"/>
        <end position="118"/>
    </location>
</feature>
<dbReference type="Proteomes" id="UP001589838">
    <property type="component" value="Unassembled WGS sequence"/>
</dbReference>
<proteinExistence type="predicted"/>